<dbReference type="InterPro" id="IPR001597">
    <property type="entry name" value="ArAA_b-elim_lyase/Thr_aldolase"/>
</dbReference>
<dbReference type="EC" id="4.1.2.48" evidence="6"/>
<dbReference type="NCBIfam" id="NF041359">
    <property type="entry name" value="GntG_guanitoxin"/>
    <property type="match status" value="1"/>
</dbReference>
<dbReference type="PANTHER" id="PTHR48097">
    <property type="entry name" value="L-THREONINE ALDOLASE-RELATED"/>
    <property type="match status" value="1"/>
</dbReference>
<feature type="domain" description="Aromatic amino acid beta-eliminating lyase/threonine aldolase" evidence="5">
    <location>
        <begin position="3"/>
        <end position="284"/>
    </location>
</feature>
<dbReference type="GO" id="GO:0016829">
    <property type="term" value="F:lyase activity"/>
    <property type="evidence" value="ECO:0007669"/>
    <property type="project" value="UniProtKB-KW"/>
</dbReference>
<evidence type="ECO:0000313" key="6">
    <source>
        <dbReference type="EMBL" id="MFM2485804.1"/>
    </source>
</evidence>
<dbReference type="InterPro" id="IPR015424">
    <property type="entry name" value="PyrdxlP-dep_Trfase"/>
</dbReference>
<dbReference type="NCBIfam" id="NF007825">
    <property type="entry name" value="PRK10534.1"/>
    <property type="match status" value="1"/>
</dbReference>
<organism evidence="6 7">
    <name type="scientific">Celerinatantimonas yamalensis</name>
    <dbReference type="NCBI Taxonomy" id="559956"/>
    <lineage>
        <taxon>Bacteria</taxon>
        <taxon>Pseudomonadati</taxon>
        <taxon>Pseudomonadota</taxon>
        <taxon>Gammaproteobacteria</taxon>
        <taxon>Celerinatantimonadaceae</taxon>
        <taxon>Celerinatantimonas</taxon>
    </lineage>
</organism>
<comment type="similarity">
    <text evidence="2">Belongs to the threonine aldolase family.</text>
</comment>
<sequence length="338" mass="37128">MIDFRSDTVTQPTIEMRRAMADAPVGDDVYGDDPTIAHLQRSAAERMGTEAALFCTSGTQANLLALMSHCGRGDEYICGLQAHNFKYEQGGAAVLGSIQPQPVVNQADGSLAIDDIRAVIKPDDVHFARTKLVSVENTIGGRVLPMNYWPAIQQLCHSQQLALHIDGARLFNASVQLGVDIQSITRHVDTFTICLSKGLAAPVGALLFGSKDFIQQATRIRKMLGGGWRQAGILAAAGQIAFDVMPERLSDDHVLAHYLAKRLTEIDEFEVDPLSVQTNMVYARCMQGRSRELQIYLQSRDILIFGGDPIRFVTHLDVNQASVDTLIKGIKDFYTRSI</sequence>
<gene>
    <name evidence="6" type="primary">ltaE</name>
    <name evidence="6" type="ORF">ABUE30_12195</name>
</gene>
<dbReference type="Proteomes" id="UP001629953">
    <property type="component" value="Unassembled WGS sequence"/>
</dbReference>
<name>A0ABW9G8T9_9GAMM</name>
<dbReference type="RefSeq" id="WP_408624053.1">
    <property type="nucleotide sequence ID" value="NZ_JBEQCT010000005.1"/>
</dbReference>
<comment type="cofactor">
    <cofactor evidence="1">
        <name>pyridoxal 5'-phosphate</name>
        <dbReference type="ChEBI" id="CHEBI:597326"/>
    </cofactor>
</comment>
<dbReference type="Pfam" id="PF01212">
    <property type="entry name" value="Beta_elim_lyase"/>
    <property type="match status" value="1"/>
</dbReference>
<reference evidence="6 7" key="1">
    <citation type="journal article" date="2013" name="Int. J. Syst. Evol. Microbiol.">
        <title>Celerinatantimonas yamalensis sp. nov., a cold-adapted diazotrophic bacterium from a cold permafrost brine.</title>
        <authorList>
            <person name="Shcherbakova V."/>
            <person name="Chuvilskaya N."/>
            <person name="Rivkina E."/>
            <person name="Demidov N."/>
            <person name="Uchaeva V."/>
            <person name="Suetin S."/>
            <person name="Suzina N."/>
            <person name="Gilichinsky D."/>
        </authorList>
    </citation>
    <scope>NUCLEOTIDE SEQUENCE [LARGE SCALE GENOMIC DNA]</scope>
    <source>
        <strain evidence="6 7">C7</strain>
    </source>
</reference>
<evidence type="ECO:0000256" key="4">
    <source>
        <dbReference type="ARBA" id="ARBA00022898"/>
    </source>
</evidence>
<accession>A0ABW9G8T9</accession>
<dbReference type="CDD" id="cd06502">
    <property type="entry name" value="TA_like"/>
    <property type="match status" value="1"/>
</dbReference>
<dbReference type="PANTHER" id="PTHR48097:SF9">
    <property type="entry name" value="L-THREONINE ALDOLASE"/>
    <property type="match status" value="1"/>
</dbReference>
<protein>
    <submittedName>
        <fullName evidence="6">Low-specificity L-threonine aldolase</fullName>
        <ecNumber evidence="6">4.1.2.48</ecNumber>
    </submittedName>
</protein>
<keyword evidence="7" id="KW-1185">Reference proteome</keyword>
<evidence type="ECO:0000256" key="2">
    <source>
        <dbReference type="ARBA" id="ARBA00006966"/>
    </source>
</evidence>
<dbReference type="InterPro" id="IPR023603">
    <property type="entry name" value="Low_specificity_L-TA-like"/>
</dbReference>
<dbReference type="Gene3D" id="3.40.640.10">
    <property type="entry name" value="Type I PLP-dependent aspartate aminotransferase-like (Major domain)"/>
    <property type="match status" value="1"/>
</dbReference>
<dbReference type="EMBL" id="JBEQCT010000005">
    <property type="protein sequence ID" value="MFM2485804.1"/>
    <property type="molecule type" value="Genomic_DNA"/>
</dbReference>
<comment type="caution">
    <text evidence="6">The sequence shown here is derived from an EMBL/GenBank/DDBJ whole genome shotgun (WGS) entry which is preliminary data.</text>
</comment>
<evidence type="ECO:0000256" key="1">
    <source>
        <dbReference type="ARBA" id="ARBA00001933"/>
    </source>
</evidence>
<evidence type="ECO:0000256" key="3">
    <source>
        <dbReference type="ARBA" id="ARBA00011881"/>
    </source>
</evidence>
<dbReference type="InterPro" id="IPR015421">
    <property type="entry name" value="PyrdxlP-dep_Trfase_major"/>
</dbReference>
<keyword evidence="6" id="KW-0456">Lyase</keyword>
<evidence type="ECO:0000259" key="5">
    <source>
        <dbReference type="Pfam" id="PF01212"/>
    </source>
</evidence>
<keyword evidence="4" id="KW-0663">Pyridoxal phosphate</keyword>
<dbReference type="InterPro" id="IPR015422">
    <property type="entry name" value="PyrdxlP-dep_Trfase_small"/>
</dbReference>
<dbReference type="SUPFAM" id="SSF53383">
    <property type="entry name" value="PLP-dependent transferases"/>
    <property type="match status" value="1"/>
</dbReference>
<proteinExistence type="inferred from homology"/>
<evidence type="ECO:0000313" key="7">
    <source>
        <dbReference type="Proteomes" id="UP001629953"/>
    </source>
</evidence>
<dbReference type="PIRSF" id="PIRSF017617">
    <property type="entry name" value="Thr_aldolase"/>
    <property type="match status" value="1"/>
</dbReference>
<comment type="subunit">
    <text evidence="3">Homotetramer.</text>
</comment>
<dbReference type="Gene3D" id="3.90.1150.10">
    <property type="entry name" value="Aspartate Aminotransferase, domain 1"/>
    <property type="match status" value="1"/>
</dbReference>